<dbReference type="InterPro" id="IPR001509">
    <property type="entry name" value="Epimerase_deHydtase"/>
</dbReference>
<keyword evidence="3" id="KW-1185">Reference proteome</keyword>
<dbReference type="InterPro" id="IPR051207">
    <property type="entry name" value="ComplexI_NDUFA9_subunit"/>
</dbReference>
<reference evidence="2" key="1">
    <citation type="submission" date="2022-09" db="EMBL/GenBank/DDBJ databases">
        <title>genome sequence of Deinococcus rubellus.</title>
        <authorList>
            <person name="Srinivasan S."/>
        </authorList>
    </citation>
    <scope>NUCLEOTIDE SEQUENCE</scope>
    <source>
        <strain evidence="2">Ant6</strain>
    </source>
</reference>
<organism evidence="2 3">
    <name type="scientific">Deinococcus rubellus</name>
    <dbReference type="NCBI Taxonomy" id="1889240"/>
    <lineage>
        <taxon>Bacteria</taxon>
        <taxon>Thermotogati</taxon>
        <taxon>Deinococcota</taxon>
        <taxon>Deinococci</taxon>
        <taxon>Deinococcales</taxon>
        <taxon>Deinococcaceae</taxon>
        <taxon>Deinococcus</taxon>
    </lineage>
</organism>
<proteinExistence type="predicted"/>
<dbReference type="InterPro" id="IPR036291">
    <property type="entry name" value="NAD(P)-bd_dom_sf"/>
</dbReference>
<dbReference type="Pfam" id="PF01370">
    <property type="entry name" value="Epimerase"/>
    <property type="match status" value="1"/>
</dbReference>
<accession>A0ABY5YMC7</accession>
<dbReference type="Proteomes" id="UP001060261">
    <property type="component" value="Chromosome"/>
</dbReference>
<evidence type="ECO:0000259" key="1">
    <source>
        <dbReference type="Pfam" id="PF01370"/>
    </source>
</evidence>
<evidence type="ECO:0000313" key="3">
    <source>
        <dbReference type="Proteomes" id="UP001060261"/>
    </source>
</evidence>
<dbReference type="PANTHER" id="PTHR12126:SF11">
    <property type="entry name" value="NADH DEHYDROGENASE [UBIQUINONE] 1 ALPHA SUBCOMPLEX SUBUNIT 9, MITOCHONDRIAL"/>
    <property type="match status" value="1"/>
</dbReference>
<dbReference type="Gene3D" id="3.40.50.720">
    <property type="entry name" value="NAD(P)-binding Rossmann-like Domain"/>
    <property type="match status" value="1"/>
</dbReference>
<protein>
    <submittedName>
        <fullName evidence="2">Complex I NDUFA9 subunit family protein</fullName>
    </submittedName>
</protein>
<gene>
    <name evidence="2" type="ORF">N0D28_07075</name>
</gene>
<dbReference type="PANTHER" id="PTHR12126">
    <property type="entry name" value="NADH-UBIQUINONE OXIDOREDUCTASE 39 KDA SUBUNIT-RELATED"/>
    <property type="match status" value="1"/>
</dbReference>
<evidence type="ECO:0000313" key="2">
    <source>
        <dbReference type="EMBL" id="UWX65409.1"/>
    </source>
</evidence>
<dbReference type="RefSeq" id="WP_260561664.1">
    <property type="nucleotide sequence ID" value="NZ_BAABEC010000176.1"/>
</dbReference>
<dbReference type="CDD" id="cd05271">
    <property type="entry name" value="NDUFA9_like_SDR_a"/>
    <property type="match status" value="1"/>
</dbReference>
<name>A0ABY5YMC7_9DEIO</name>
<dbReference type="EMBL" id="CP104213">
    <property type="protein sequence ID" value="UWX65409.1"/>
    <property type="molecule type" value="Genomic_DNA"/>
</dbReference>
<sequence length="306" mass="32292">MTQPHPPAPSSSSAALRVLVTGATGFVGRAVVAELLRRGYAVFAGSREGQGLPGAVGVKADVTSREGMQVAVDDVQPGAVVHLVGIIAEKGAQTFGKVHVEGTRNVLAALPAGARYLHMSALGADPSSKSGYSSTKGQAEQLVRASGVAYTIFEPSLIFGPGDDFFGRVLKNLVSQAPIVPQIGDGHFPFRPVSIQDVAAAFAGALERPETVGQTYELTGPAEYTFRELLQLELSALGKRKPIVPVPLPLMNLAVPLMNLLPSPPITKDQYAMLLEGSTGDPEPARRAFDLPMLNLEKELPQLLKK</sequence>
<feature type="domain" description="NAD-dependent epimerase/dehydratase" evidence="1">
    <location>
        <begin position="18"/>
        <end position="216"/>
    </location>
</feature>
<dbReference type="SUPFAM" id="SSF51735">
    <property type="entry name" value="NAD(P)-binding Rossmann-fold domains"/>
    <property type="match status" value="1"/>
</dbReference>